<dbReference type="Pfam" id="PF25561">
    <property type="entry name" value="QRICH1"/>
    <property type="match status" value="1"/>
</dbReference>
<feature type="domain" description="TRASH" evidence="5">
    <location>
        <begin position="389"/>
        <end position="424"/>
    </location>
</feature>
<keyword evidence="3" id="KW-0832">Ubl conjugation</keyword>
<dbReference type="PANTHER" id="PTHR45736:SF1">
    <property type="entry name" value="WITHOUT CHILDREN, ISOFORM B"/>
    <property type="match status" value="1"/>
</dbReference>
<proteinExistence type="predicted"/>
<dbReference type="SMART" id="SM00746">
    <property type="entry name" value="TRASH"/>
    <property type="match status" value="3"/>
</dbReference>
<dbReference type="InterPro" id="IPR021893">
    <property type="entry name" value="ZMYM2-like_C"/>
</dbReference>
<feature type="region of interest" description="Disordered" evidence="4">
    <location>
        <begin position="1"/>
        <end position="24"/>
    </location>
</feature>
<feature type="domain" description="TRASH" evidence="5">
    <location>
        <begin position="309"/>
        <end position="348"/>
    </location>
</feature>
<evidence type="ECO:0000313" key="6">
    <source>
        <dbReference type="EMBL" id="KAI9559323.1"/>
    </source>
</evidence>
<evidence type="ECO:0000259" key="5">
    <source>
        <dbReference type="SMART" id="SM00746"/>
    </source>
</evidence>
<feature type="domain" description="TRASH" evidence="5">
    <location>
        <begin position="271"/>
        <end position="305"/>
    </location>
</feature>
<dbReference type="InterPro" id="IPR011017">
    <property type="entry name" value="TRASH_dom"/>
</dbReference>
<dbReference type="PANTHER" id="PTHR45736">
    <property type="entry name" value="ZINC FINGER MYM-TYPE PROTEIN"/>
    <property type="match status" value="1"/>
</dbReference>
<feature type="compositionally biased region" description="Polar residues" evidence="4">
    <location>
        <begin position="153"/>
        <end position="162"/>
    </location>
</feature>
<feature type="region of interest" description="Disordered" evidence="4">
    <location>
        <begin position="761"/>
        <end position="808"/>
    </location>
</feature>
<accession>A0AAD5LKC0</accession>
<reference evidence="6 7" key="1">
    <citation type="submission" date="2022-05" db="EMBL/GenBank/DDBJ databases">
        <title>A multi-omics perspective on studying reproductive biology in Daphnia sinensis.</title>
        <authorList>
            <person name="Jia J."/>
        </authorList>
    </citation>
    <scope>NUCLEOTIDE SEQUENCE [LARGE SCALE GENOMIC DNA]</scope>
    <source>
        <strain evidence="6 7">WSL</strain>
    </source>
</reference>
<feature type="compositionally biased region" description="Basic and acidic residues" evidence="4">
    <location>
        <begin position="1"/>
        <end position="16"/>
    </location>
</feature>
<dbReference type="EMBL" id="WJBH02000005">
    <property type="protein sequence ID" value="KAI9559323.1"/>
    <property type="molecule type" value="Genomic_DNA"/>
</dbReference>
<feature type="compositionally biased region" description="Polar residues" evidence="4">
    <location>
        <begin position="60"/>
        <end position="70"/>
    </location>
</feature>
<feature type="region of interest" description="Disordered" evidence="4">
    <location>
        <begin position="838"/>
        <end position="889"/>
    </location>
</feature>
<feature type="compositionally biased region" description="Basic and acidic residues" evidence="4">
    <location>
        <begin position="193"/>
        <end position="203"/>
    </location>
</feature>
<feature type="compositionally biased region" description="Basic and acidic residues" evidence="4">
    <location>
        <begin position="783"/>
        <end position="794"/>
    </location>
</feature>
<evidence type="ECO:0000256" key="3">
    <source>
        <dbReference type="ARBA" id="ARBA00022843"/>
    </source>
</evidence>
<name>A0AAD5LKC0_9CRUS</name>
<protein>
    <recommendedName>
        <fullName evidence="5">TRASH domain-containing protein</fullName>
    </recommendedName>
</protein>
<comment type="caution">
    <text evidence="6">The sequence shown here is derived from an EMBL/GenBank/DDBJ whole genome shotgun (WGS) entry which is preliminary data.</text>
</comment>
<feature type="compositionally biased region" description="Polar residues" evidence="4">
    <location>
        <begin position="78"/>
        <end position="95"/>
    </location>
</feature>
<keyword evidence="7" id="KW-1185">Reference proteome</keyword>
<sequence>MEKLSINKEAEQKESKTSSVQSSFSNNLDSDIIEVFQETEKSSSDNVFVVERVVNGSVHTIKSSRPSCSSETEDTPNKHTSVPVSSGESSGNVQAAKSGIQIVKEIAVDHSEEPEICDDLEVIAEISATEESSEQDSVLKSKKGPLPGLLPLEQNSSASNSPEVHVPNKGAMRSTEKLKTTDLATNSNSQPKGKKDVGKEKCSDTNGVRLCDSIQDHIVIEPDIEIHTLSDEFQMEFEDSEISPIMNSLSNVVATTPIDQIEKLARETLACWSCRISLYDRTDALLWESMEFCSEKCLKTYMKVIGSHCNMCNAQVGDNILGKLCVRFGTVIRQFCTADCLEKFKGSHKLCATCQVNMSNKEKTHCSPVCEELSLRLANKAYFYGRRFCSVCNELKEIQEEVYLGGRSHWLCSKPCLNAFRFSNKVTTLTCETCSRGFDINSTPRFVSRNANKGLLTHHVTLGWFCSNVCFAIHLIRKRKIELCARCQVKKYNVDMIRKPTGDTVFGKTVQDKSQLEAQMIFFCSLYCFTHYPIPISREPVRRKANETAPPAAPSVAPTVVSLQSPIVESPLSTQSRSLVQHTTLSNPVSVLAPMPPRSLTLCNLPAVSTQVTPSIVSNTTTTASSATGSQPPANATMLPIELQHKIVLVPPKPVEMKNKSVWCRPSSLSQSEQTKTMKEQVELPKIAGCDASTSTDEERKPLYIPIPIPIPVPIYVPVPMAMYNFPSPFPVAFPMPVVTPFIFPVGSNLLDEMIKAMGEAKKKETDEETISVQENHSPVPEKTTEASDGRELTDVPTSPNPVGSQDLAADEHVDADPTISAEEVNFELEIPSCSISSFRNGSRKRSHSTSHSSLPATKRIKDIDCSRSSSDSEESTKTSRSDSPSLHLKGGFLKEAGVRAWKNWAKRNENKRLVDCKFSEMSVVDMNTSLIAFVQQIRKPDGDRYRPDILLYLISGLQESLAFGADFRRQNLLMDAALLPFQIELDKHLQPFYDALLKGINSGSTMEVMTCLKESHLWKCRQLGVDSPIVLVFTMLYFNTKYFRLYTAEQHLQMSFANVQKVPKKTFPSSSVGGISNGSSTGKNAAKVFSLQFDDTKTQQEATVAGTMENVRRKKPLDMPQNVDYLPHCPVKIYNFYVSKCPEDAKTRKDLFYLLPDPSCAPESPVWYSSQPVPREILARMLRRVLLVEEVLHNLCSLD</sequence>
<gene>
    <name evidence="6" type="ORF">GHT06_016112</name>
</gene>
<evidence type="ECO:0000256" key="1">
    <source>
        <dbReference type="ARBA" id="ARBA00022499"/>
    </source>
</evidence>
<evidence type="ECO:0000313" key="7">
    <source>
        <dbReference type="Proteomes" id="UP000820818"/>
    </source>
</evidence>
<dbReference type="InterPro" id="IPR057926">
    <property type="entry name" value="QRICH1_dom"/>
</dbReference>
<dbReference type="Proteomes" id="UP000820818">
    <property type="component" value="Linkage Group LG5"/>
</dbReference>
<dbReference type="InterPro" id="IPR051284">
    <property type="entry name" value="ZnF_MYMT-QRICH1"/>
</dbReference>
<feature type="compositionally biased region" description="Polar residues" evidence="4">
    <location>
        <begin position="182"/>
        <end position="191"/>
    </location>
</feature>
<evidence type="ECO:0000256" key="2">
    <source>
        <dbReference type="ARBA" id="ARBA00022553"/>
    </source>
</evidence>
<keyword evidence="1" id="KW-1017">Isopeptide bond</keyword>
<evidence type="ECO:0000256" key="4">
    <source>
        <dbReference type="SAM" id="MobiDB-lite"/>
    </source>
</evidence>
<feature type="region of interest" description="Disordered" evidence="4">
    <location>
        <begin position="60"/>
        <end position="96"/>
    </location>
</feature>
<keyword evidence="2" id="KW-0597">Phosphoprotein</keyword>
<organism evidence="6 7">
    <name type="scientific">Daphnia sinensis</name>
    <dbReference type="NCBI Taxonomy" id="1820382"/>
    <lineage>
        <taxon>Eukaryota</taxon>
        <taxon>Metazoa</taxon>
        <taxon>Ecdysozoa</taxon>
        <taxon>Arthropoda</taxon>
        <taxon>Crustacea</taxon>
        <taxon>Branchiopoda</taxon>
        <taxon>Diplostraca</taxon>
        <taxon>Cladocera</taxon>
        <taxon>Anomopoda</taxon>
        <taxon>Daphniidae</taxon>
        <taxon>Daphnia</taxon>
        <taxon>Daphnia similis group</taxon>
    </lineage>
</organism>
<feature type="region of interest" description="Disordered" evidence="4">
    <location>
        <begin position="129"/>
        <end position="203"/>
    </location>
</feature>
<dbReference type="Pfam" id="PF12012">
    <property type="entry name" value="DUF3504"/>
    <property type="match status" value="1"/>
</dbReference>
<dbReference type="AlphaFoldDB" id="A0AAD5LKC0"/>